<comment type="caution">
    <text evidence="1">The sequence shown here is derived from an EMBL/GenBank/DDBJ whole genome shotgun (WGS) entry which is preliminary data.</text>
</comment>
<accession>A0A2T7Q0I8</accession>
<protein>
    <submittedName>
        <fullName evidence="1">Uncharacterized protein</fullName>
    </submittedName>
</protein>
<proteinExistence type="predicted"/>
<reference evidence="1 2" key="1">
    <citation type="submission" date="2018-04" db="EMBL/GenBank/DDBJ databases">
        <title>The genome of golden apple snail Pomacea canaliculata provides insight into stress tolerance and invasive adaptation.</title>
        <authorList>
            <person name="Liu C."/>
            <person name="Liu B."/>
            <person name="Ren Y."/>
            <person name="Zhang Y."/>
            <person name="Wang H."/>
            <person name="Li S."/>
            <person name="Jiang F."/>
            <person name="Yin L."/>
            <person name="Zhang G."/>
            <person name="Qian W."/>
            <person name="Fan W."/>
        </authorList>
    </citation>
    <scope>NUCLEOTIDE SEQUENCE [LARGE SCALE GENOMIC DNA]</scope>
    <source>
        <strain evidence="1">SZHN2017</strain>
        <tissue evidence="1">Muscle</tissue>
    </source>
</reference>
<evidence type="ECO:0000313" key="2">
    <source>
        <dbReference type="Proteomes" id="UP000245119"/>
    </source>
</evidence>
<dbReference type="AlphaFoldDB" id="A0A2T7Q0I8"/>
<name>A0A2T7Q0I8_POMCA</name>
<dbReference type="Proteomes" id="UP000245119">
    <property type="component" value="Linkage Group LG1"/>
</dbReference>
<keyword evidence="2" id="KW-1185">Reference proteome</keyword>
<sequence>MPFYGKAPAARGQINVAIGEEWEWRGTGLPIEWAERTNDSRGKRGEREQWAGIESGIDEVFMKETLQDFFIVVPLRDAQTPAPFCPVSPGRRGALGASPCTRGTARAVAPPPWHGTACCPLLEAARTCALTPTGTNTLTITTTTIRDCPTAWS</sequence>
<gene>
    <name evidence="1" type="ORF">C0Q70_01807</name>
</gene>
<organism evidence="1 2">
    <name type="scientific">Pomacea canaliculata</name>
    <name type="common">Golden apple snail</name>
    <dbReference type="NCBI Taxonomy" id="400727"/>
    <lineage>
        <taxon>Eukaryota</taxon>
        <taxon>Metazoa</taxon>
        <taxon>Spiralia</taxon>
        <taxon>Lophotrochozoa</taxon>
        <taxon>Mollusca</taxon>
        <taxon>Gastropoda</taxon>
        <taxon>Caenogastropoda</taxon>
        <taxon>Architaenioglossa</taxon>
        <taxon>Ampullarioidea</taxon>
        <taxon>Ampullariidae</taxon>
        <taxon>Pomacea</taxon>
    </lineage>
</organism>
<evidence type="ECO:0000313" key="1">
    <source>
        <dbReference type="EMBL" id="PVD39179.1"/>
    </source>
</evidence>
<dbReference type="EMBL" id="PZQS01000001">
    <property type="protein sequence ID" value="PVD39179.1"/>
    <property type="molecule type" value="Genomic_DNA"/>
</dbReference>